<reference evidence="3" key="1">
    <citation type="submission" date="2021-01" db="EMBL/GenBank/DDBJ databases">
        <authorList>
            <consortium name="Genoscope - CEA"/>
            <person name="William W."/>
        </authorList>
    </citation>
    <scope>NUCLEOTIDE SEQUENCE</scope>
</reference>
<gene>
    <name evidence="3" type="ORF">PPENT_87.1.T0690088</name>
</gene>
<dbReference type="AlphaFoldDB" id="A0A8S1VP77"/>
<feature type="transmembrane region" description="Helical" evidence="2">
    <location>
        <begin position="344"/>
        <end position="361"/>
    </location>
</feature>
<sequence>MLKKLQESAKGAYNQRFGNEKYQEMEEEKNNKQLDSPFSQFNATLQFNQVDNNICNKLIFKQAINNNQEQHIELTDRTQIDFTKALIPEELQQQMQEQEIQQIAIENNKKKYKKPKLNDDIPEFLTKKICLNENGENYFEIAAKKAKEQNSTMFQLKHFVLTKATSVQQSVKKSLKKLDAHVKKKILEKKQHINLWIAGQLDTKIVNLMSNMEPKITESVKKSVPFDFMQDFMHDSAINLWKDFTDLVRLELRAKFDTKRVEIKKRDVKGPINLIRNFILYSLYPADLTTKDHMNRISFKIFKLSQFIPYMGIQPLMFTIILLCIQKEEYQLVNYIADYKSIQFLTNGIIPCLIAYFHYFFYDQGPGQSRTIFVLIFTFLAQCINVWIAFYLLKKSHSKGEDLKAELTITQEEKGGRLKYFLMYDLICLIITIIASIIVYLVHTINDPRQSLGDLLFFARTVYAFFSFPFIIFILPFFVKLLTNAIATGYDKYGNCIQALNSIQMTYRETALNRKEDIDIEEIIDQDQDDQNKNDKKNKNKELNKTVG</sequence>
<evidence type="ECO:0008006" key="5">
    <source>
        <dbReference type="Google" id="ProtNLM"/>
    </source>
</evidence>
<proteinExistence type="predicted"/>
<feature type="compositionally biased region" description="Basic and acidic residues" evidence="1">
    <location>
        <begin position="530"/>
        <end position="548"/>
    </location>
</feature>
<organism evidence="3 4">
    <name type="scientific">Paramecium pentaurelia</name>
    <dbReference type="NCBI Taxonomy" id="43138"/>
    <lineage>
        <taxon>Eukaryota</taxon>
        <taxon>Sar</taxon>
        <taxon>Alveolata</taxon>
        <taxon>Ciliophora</taxon>
        <taxon>Intramacronucleata</taxon>
        <taxon>Oligohymenophorea</taxon>
        <taxon>Peniculida</taxon>
        <taxon>Parameciidae</taxon>
        <taxon>Paramecium</taxon>
    </lineage>
</organism>
<evidence type="ECO:0000313" key="4">
    <source>
        <dbReference type="Proteomes" id="UP000689195"/>
    </source>
</evidence>
<keyword evidence="4" id="KW-1185">Reference proteome</keyword>
<dbReference type="EMBL" id="CAJJDO010000069">
    <property type="protein sequence ID" value="CAD8178283.1"/>
    <property type="molecule type" value="Genomic_DNA"/>
</dbReference>
<feature type="transmembrane region" description="Helical" evidence="2">
    <location>
        <begin position="373"/>
        <end position="393"/>
    </location>
</feature>
<evidence type="ECO:0000256" key="1">
    <source>
        <dbReference type="SAM" id="MobiDB-lite"/>
    </source>
</evidence>
<feature type="transmembrane region" description="Helical" evidence="2">
    <location>
        <begin position="307"/>
        <end position="324"/>
    </location>
</feature>
<dbReference type="PANTHER" id="PTHR40849:SF2">
    <property type="entry name" value="RGS DOMAIN-CONTAINING PROTEIN"/>
    <property type="match status" value="1"/>
</dbReference>
<keyword evidence="2" id="KW-1133">Transmembrane helix</keyword>
<keyword evidence="2" id="KW-0812">Transmembrane</keyword>
<accession>A0A8S1VP77</accession>
<dbReference type="Proteomes" id="UP000689195">
    <property type="component" value="Unassembled WGS sequence"/>
</dbReference>
<dbReference type="OrthoDB" id="67700at2759"/>
<keyword evidence="2" id="KW-0472">Membrane</keyword>
<name>A0A8S1VP77_9CILI</name>
<evidence type="ECO:0000313" key="3">
    <source>
        <dbReference type="EMBL" id="CAD8178283.1"/>
    </source>
</evidence>
<dbReference type="PANTHER" id="PTHR40849">
    <property type="entry name" value="C2 CALCIUM-DEPENDENT MEMBRANE TARGETING"/>
    <property type="match status" value="1"/>
</dbReference>
<feature type="transmembrane region" description="Helical" evidence="2">
    <location>
        <begin position="421"/>
        <end position="442"/>
    </location>
</feature>
<feature type="transmembrane region" description="Helical" evidence="2">
    <location>
        <begin position="462"/>
        <end position="482"/>
    </location>
</feature>
<evidence type="ECO:0000256" key="2">
    <source>
        <dbReference type="SAM" id="Phobius"/>
    </source>
</evidence>
<comment type="caution">
    <text evidence="3">The sequence shown here is derived from an EMBL/GenBank/DDBJ whole genome shotgun (WGS) entry which is preliminary data.</text>
</comment>
<protein>
    <recommendedName>
        <fullName evidence="5">Transmembrane protein</fullName>
    </recommendedName>
</protein>
<feature type="region of interest" description="Disordered" evidence="1">
    <location>
        <begin position="529"/>
        <end position="548"/>
    </location>
</feature>